<protein>
    <submittedName>
        <fullName evidence="2">Uncharacterized protein</fullName>
    </submittedName>
</protein>
<keyword evidence="3" id="KW-1185">Reference proteome</keyword>
<feature type="region of interest" description="Disordered" evidence="1">
    <location>
        <begin position="85"/>
        <end position="107"/>
    </location>
</feature>
<dbReference type="AlphaFoldDB" id="A0A8X6GMK9"/>
<accession>A0A8X6GMK9</accession>
<dbReference type="EMBL" id="BMAO01035935">
    <property type="protein sequence ID" value="GFR06903.1"/>
    <property type="molecule type" value="Genomic_DNA"/>
</dbReference>
<gene>
    <name evidence="2" type="ORF">TNCT_168711</name>
</gene>
<evidence type="ECO:0000256" key="1">
    <source>
        <dbReference type="SAM" id="MobiDB-lite"/>
    </source>
</evidence>
<evidence type="ECO:0000313" key="2">
    <source>
        <dbReference type="EMBL" id="GFR06903.1"/>
    </source>
</evidence>
<organism evidence="2 3">
    <name type="scientific">Trichonephila clavata</name>
    <name type="common">Joro spider</name>
    <name type="synonym">Nephila clavata</name>
    <dbReference type="NCBI Taxonomy" id="2740835"/>
    <lineage>
        <taxon>Eukaryota</taxon>
        <taxon>Metazoa</taxon>
        <taxon>Ecdysozoa</taxon>
        <taxon>Arthropoda</taxon>
        <taxon>Chelicerata</taxon>
        <taxon>Arachnida</taxon>
        <taxon>Araneae</taxon>
        <taxon>Araneomorphae</taxon>
        <taxon>Entelegynae</taxon>
        <taxon>Araneoidea</taxon>
        <taxon>Nephilidae</taxon>
        <taxon>Trichonephila</taxon>
    </lineage>
</organism>
<evidence type="ECO:0000313" key="3">
    <source>
        <dbReference type="Proteomes" id="UP000887116"/>
    </source>
</evidence>
<feature type="compositionally biased region" description="Polar residues" evidence="1">
    <location>
        <begin position="92"/>
        <end position="105"/>
    </location>
</feature>
<comment type="caution">
    <text evidence="2">The sequence shown here is derived from an EMBL/GenBank/DDBJ whole genome shotgun (WGS) entry which is preliminary data.</text>
</comment>
<reference evidence="2" key="1">
    <citation type="submission" date="2020-07" db="EMBL/GenBank/DDBJ databases">
        <title>Multicomponent nature underlies the extraordinary mechanical properties of spider dragline silk.</title>
        <authorList>
            <person name="Kono N."/>
            <person name="Nakamura H."/>
            <person name="Mori M."/>
            <person name="Yoshida Y."/>
            <person name="Ohtoshi R."/>
            <person name="Malay A.D."/>
            <person name="Moran D.A.P."/>
            <person name="Tomita M."/>
            <person name="Numata K."/>
            <person name="Arakawa K."/>
        </authorList>
    </citation>
    <scope>NUCLEOTIDE SEQUENCE</scope>
</reference>
<name>A0A8X6GMK9_TRICU</name>
<dbReference type="OrthoDB" id="6467440at2759"/>
<proteinExistence type="predicted"/>
<dbReference type="Proteomes" id="UP000887116">
    <property type="component" value="Unassembled WGS sequence"/>
</dbReference>
<sequence length="156" mass="17718">MELFQTTNHSSRSVTPIEDYGYYRLVAIKGDIQTFTLICQGLESTISSLCSFRCHDEDDPSMIDRTRQLTECQRLHDLTGLTIAGTSKAGPNGTTNQKASNTGTTPRYLPPPIMLKVTLNYRHQMKALTDKLPTIRKRLSGDYLQLYTDISEQYRH</sequence>